<dbReference type="InterPro" id="IPR016155">
    <property type="entry name" value="Mopterin_synth/thiamin_S_b"/>
</dbReference>
<dbReference type="InterPro" id="IPR010035">
    <property type="entry name" value="Thi_S"/>
</dbReference>
<dbReference type="EMBL" id="NPCC01000004">
    <property type="protein sequence ID" value="PAE90548.1"/>
    <property type="molecule type" value="Genomic_DNA"/>
</dbReference>
<reference evidence="1 2" key="1">
    <citation type="submission" date="2017-07" db="EMBL/GenBank/DDBJ databases">
        <title>Isolation and whole genome analysis of endospore-forming bacteria from heroin.</title>
        <authorList>
            <person name="Kalinowski J."/>
            <person name="Ahrens B."/>
            <person name="Al-Dilaimi A."/>
            <person name="Winkler A."/>
            <person name="Wibberg D."/>
            <person name="Schleenbecker U."/>
            <person name="Ruckert C."/>
            <person name="Wolfel R."/>
            <person name="Grass G."/>
        </authorList>
    </citation>
    <scope>NUCLEOTIDE SEQUENCE [LARGE SCALE GENOMIC DNA]</scope>
    <source>
        <strain evidence="1 2">7539</strain>
    </source>
</reference>
<dbReference type="AlphaFoldDB" id="A0A268P4F6"/>
<dbReference type="InterPro" id="IPR003749">
    <property type="entry name" value="ThiS/MoaD-like"/>
</dbReference>
<name>A0A268P4F6_SHOCL</name>
<dbReference type="PANTHER" id="PTHR34472:SF1">
    <property type="entry name" value="SULFUR CARRIER PROTEIN THIS"/>
    <property type="match status" value="1"/>
</dbReference>
<comment type="caution">
    <text evidence="1">The sequence shown here is derived from an EMBL/GenBank/DDBJ whole genome shotgun (WGS) entry which is preliminary data.</text>
</comment>
<dbReference type="Pfam" id="PF02597">
    <property type="entry name" value="ThiS"/>
    <property type="match status" value="1"/>
</dbReference>
<accession>A0A268P4F6</accession>
<dbReference type="NCBIfam" id="TIGR01683">
    <property type="entry name" value="thiS"/>
    <property type="match status" value="1"/>
</dbReference>
<sequence length="65" mass="7007">MRLVVNGEERISESTTLSELVSEFGLASQLVVAEVNGTIIDRVDWEATSLSEGMKIELVHFVGGG</sequence>
<protein>
    <submittedName>
        <fullName evidence="1">Thiamine biosynthesis protein ThiS</fullName>
    </submittedName>
</protein>
<organism evidence="1 2">
    <name type="scientific">Shouchella clausii</name>
    <name type="common">Alkalihalobacillus clausii</name>
    <dbReference type="NCBI Taxonomy" id="79880"/>
    <lineage>
        <taxon>Bacteria</taxon>
        <taxon>Bacillati</taxon>
        <taxon>Bacillota</taxon>
        <taxon>Bacilli</taxon>
        <taxon>Bacillales</taxon>
        <taxon>Bacillaceae</taxon>
        <taxon>Shouchella</taxon>
    </lineage>
</organism>
<dbReference type="Gene3D" id="3.10.20.30">
    <property type="match status" value="1"/>
</dbReference>
<dbReference type="PANTHER" id="PTHR34472">
    <property type="entry name" value="SULFUR CARRIER PROTEIN THIS"/>
    <property type="match status" value="1"/>
</dbReference>
<dbReference type="InterPro" id="IPR012675">
    <property type="entry name" value="Beta-grasp_dom_sf"/>
</dbReference>
<dbReference type="SUPFAM" id="SSF54285">
    <property type="entry name" value="MoaD/ThiS"/>
    <property type="match status" value="1"/>
</dbReference>
<gene>
    <name evidence="1" type="primary">thiS</name>
    <name evidence="1" type="ORF">CHH72_01285</name>
</gene>
<evidence type="ECO:0000313" key="1">
    <source>
        <dbReference type="EMBL" id="PAE90548.1"/>
    </source>
</evidence>
<dbReference type="OMA" id="WPETEVR"/>
<dbReference type="Proteomes" id="UP000216207">
    <property type="component" value="Unassembled WGS sequence"/>
</dbReference>
<evidence type="ECO:0000313" key="2">
    <source>
        <dbReference type="Proteomes" id="UP000216207"/>
    </source>
</evidence>
<proteinExistence type="predicted"/>
<dbReference type="RefSeq" id="WP_011246577.1">
    <property type="nucleotide sequence ID" value="NZ_BOQQ01000005.1"/>
</dbReference>
<dbReference type="CDD" id="cd00565">
    <property type="entry name" value="Ubl_ThiS"/>
    <property type="match status" value="1"/>
</dbReference>